<dbReference type="Proteomes" id="UP001145114">
    <property type="component" value="Unassembled WGS sequence"/>
</dbReference>
<reference evidence="1" key="1">
    <citation type="submission" date="2022-06" db="EMBL/GenBank/DDBJ databases">
        <title>Phylogenomic reconstructions and comparative analyses of Kickxellomycotina fungi.</title>
        <authorList>
            <person name="Reynolds N.K."/>
            <person name="Stajich J.E."/>
            <person name="Barry K."/>
            <person name="Grigoriev I.V."/>
            <person name="Crous P."/>
            <person name="Smith M.E."/>
        </authorList>
    </citation>
    <scope>NUCLEOTIDE SEQUENCE</scope>
    <source>
        <strain evidence="1">RSA 2271</strain>
    </source>
</reference>
<evidence type="ECO:0000313" key="2">
    <source>
        <dbReference type="Proteomes" id="UP001145114"/>
    </source>
</evidence>
<organism evidence="1 2">
    <name type="scientific">Spiromyces aspiralis</name>
    <dbReference type="NCBI Taxonomy" id="68401"/>
    <lineage>
        <taxon>Eukaryota</taxon>
        <taxon>Fungi</taxon>
        <taxon>Fungi incertae sedis</taxon>
        <taxon>Zoopagomycota</taxon>
        <taxon>Kickxellomycotina</taxon>
        <taxon>Kickxellomycetes</taxon>
        <taxon>Kickxellales</taxon>
        <taxon>Kickxellaceae</taxon>
        <taxon>Spiromyces</taxon>
    </lineage>
</organism>
<keyword evidence="2" id="KW-1185">Reference proteome</keyword>
<feature type="non-terminal residue" evidence="1">
    <location>
        <position position="112"/>
    </location>
</feature>
<dbReference type="EMBL" id="JAMZIH010008845">
    <property type="protein sequence ID" value="KAJ1671247.1"/>
    <property type="molecule type" value="Genomic_DNA"/>
</dbReference>
<name>A0ACC1HA45_9FUNG</name>
<accession>A0ACC1HA45</accession>
<gene>
    <name evidence="1" type="ORF">EV182_007735</name>
</gene>
<proteinExistence type="predicted"/>
<comment type="caution">
    <text evidence="1">The sequence shown here is derived from an EMBL/GenBank/DDBJ whole genome shotgun (WGS) entry which is preliminary data.</text>
</comment>
<evidence type="ECO:0000313" key="1">
    <source>
        <dbReference type="EMBL" id="KAJ1671247.1"/>
    </source>
</evidence>
<sequence length="112" mass="12338">MHKLNTSTKDQVISDLQDGLSIRAVAERHSLGKSTVQEIRAKYLPALPSPKSGPKPSLSPRDKRSCIRTVTSGAKKTGTEAKRVLEQELGKKVSKNTVYRALREQGLEAQKK</sequence>
<protein>
    <submittedName>
        <fullName evidence="1">Uncharacterized protein</fullName>
    </submittedName>
</protein>